<accession>X0UYG5</accession>
<dbReference type="GO" id="GO:0003924">
    <property type="term" value="F:GTPase activity"/>
    <property type="evidence" value="ECO:0007669"/>
    <property type="project" value="InterPro"/>
</dbReference>
<organism evidence="3">
    <name type="scientific">marine sediment metagenome</name>
    <dbReference type="NCBI Taxonomy" id="412755"/>
    <lineage>
        <taxon>unclassified sequences</taxon>
        <taxon>metagenomes</taxon>
        <taxon>ecological metagenomes</taxon>
    </lineage>
</organism>
<dbReference type="Pfam" id="PF00025">
    <property type="entry name" value="Arf"/>
    <property type="match status" value="1"/>
</dbReference>
<sequence>MLSKIFLLKRKNSHDLTNLDIYSYPEDIDKKDNKDIVLKIIHGHDQGSLEDNCCEDLKSERKANSTQDGSNPFIIGNPVSQLIGNQNLYTICINGEMLIGLVFEKEDNPYDYREIYVDISNELLNIERCCSFKDEFEIENFLITLFIDIKRFGGETLEKAPEVSFHPSGLFTKVFLFGIDEVGKSSFTRRIKTGKFNDNYFTPSKRFNIEYIQRQDGLLSIWDSPGQSTFREKWLLGLQDSNIIIYII</sequence>
<evidence type="ECO:0000313" key="3">
    <source>
        <dbReference type="EMBL" id="GAG10850.1"/>
    </source>
</evidence>
<dbReference type="SUPFAM" id="SSF52540">
    <property type="entry name" value="P-loop containing nucleoside triphosphate hydrolases"/>
    <property type="match status" value="1"/>
</dbReference>
<dbReference type="InterPro" id="IPR027417">
    <property type="entry name" value="P-loop_NTPase"/>
</dbReference>
<protein>
    <submittedName>
        <fullName evidence="3">Uncharacterized protein</fullName>
    </submittedName>
</protein>
<dbReference type="Gene3D" id="3.40.50.300">
    <property type="entry name" value="P-loop containing nucleotide triphosphate hydrolases"/>
    <property type="match status" value="1"/>
</dbReference>
<gene>
    <name evidence="3" type="ORF">S01H1_35323</name>
</gene>
<dbReference type="GO" id="GO:0005525">
    <property type="term" value="F:GTP binding"/>
    <property type="evidence" value="ECO:0007669"/>
    <property type="project" value="UniProtKB-KW"/>
</dbReference>
<name>X0UYG5_9ZZZZ</name>
<proteinExistence type="predicted"/>
<feature type="non-terminal residue" evidence="3">
    <location>
        <position position="248"/>
    </location>
</feature>
<comment type="caution">
    <text evidence="3">The sequence shown here is derived from an EMBL/GenBank/DDBJ whole genome shotgun (WGS) entry which is preliminary data.</text>
</comment>
<evidence type="ECO:0000256" key="1">
    <source>
        <dbReference type="ARBA" id="ARBA00022741"/>
    </source>
</evidence>
<keyword evidence="2" id="KW-0342">GTP-binding</keyword>
<dbReference type="AlphaFoldDB" id="X0UYG5"/>
<evidence type="ECO:0000256" key="2">
    <source>
        <dbReference type="ARBA" id="ARBA00023134"/>
    </source>
</evidence>
<reference evidence="3" key="1">
    <citation type="journal article" date="2014" name="Front. Microbiol.">
        <title>High frequency of phylogenetically diverse reductive dehalogenase-homologous genes in deep subseafloor sedimentary metagenomes.</title>
        <authorList>
            <person name="Kawai M."/>
            <person name="Futagami T."/>
            <person name="Toyoda A."/>
            <person name="Takaki Y."/>
            <person name="Nishi S."/>
            <person name="Hori S."/>
            <person name="Arai W."/>
            <person name="Tsubouchi T."/>
            <person name="Morono Y."/>
            <person name="Uchiyama I."/>
            <person name="Ito T."/>
            <person name="Fujiyama A."/>
            <person name="Inagaki F."/>
            <person name="Takami H."/>
        </authorList>
    </citation>
    <scope>NUCLEOTIDE SEQUENCE</scope>
    <source>
        <strain evidence="3">Expedition CK06-06</strain>
    </source>
</reference>
<dbReference type="InterPro" id="IPR006689">
    <property type="entry name" value="Small_GTPase_ARF/SAR"/>
</dbReference>
<dbReference type="EMBL" id="BARS01022070">
    <property type="protein sequence ID" value="GAG10850.1"/>
    <property type="molecule type" value="Genomic_DNA"/>
</dbReference>
<keyword evidence="1" id="KW-0547">Nucleotide-binding</keyword>